<protein>
    <submittedName>
        <fullName evidence="2">Uncharacterized protein</fullName>
    </submittedName>
</protein>
<sequence length="350" mass="38223">MAQDPVGLPTSSKRLWLTAAAEIFTYGVYAVLFIFYMKILRKSGGFRNHRFLHCATIGLFLLSTVHLALLLPITVLETKIGNGWPFTMILSSFSESEDPFIRGIPPQEPWVRAAFGIYVTSNVIADSVFVFRCYAIWGFHLIIVAFPILCTLGVAVLGYWQVIQPDKIIAIAHTGTNIINPSHEGPVMLDVIITFGTMPILISLGTTIILVVLSAGRIWWLGCRAHKILGFKTGRYYTVCAMILESGALYVVGAILLAILSIVYANDDLVRCAPITPQLAGIAPTIIAVRVGLKKSVESVDSFAMAMQPSGLHLSSININVSTTAGPIKPPAVVYLRPESMTEVQKFETV</sequence>
<keyword evidence="1" id="KW-0812">Transmembrane</keyword>
<dbReference type="Proteomes" id="UP001221142">
    <property type="component" value="Unassembled WGS sequence"/>
</dbReference>
<feature type="transmembrane region" description="Helical" evidence="1">
    <location>
        <begin position="110"/>
        <end position="131"/>
    </location>
</feature>
<dbReference type="EMBL" id="JARKIF010000026">
    <property type="protein sequence ID" value="KAJ7614473.1"/>
    <property type="molecule type" value="Genomic_DNA"/>
</dbReference>
<accession>A0AAD7FET5</accession>
<proteinExistence type="predicted"/>
<feature type="transmembrane region" description="Helical" evidence="1">
    <location>
        <begin position="15"/>
        <end position="39"/>
    </location>
</feature>
<evidence type="ECO:0000256" key="1">
    <source>
        <dbReference type="SAM" id="Phobius"/>
    </source>
</evidence>
<feature type="transmembrane region" description="Helical" evidence="1">
    <location>
        <begin position="191"/>
        <end position="215"/>
    </location>
</feature>
<keyword evidence="1" id="KW-0472">Membrane</keyword>
<reference evidence="2" key="1">
    <citation type="submission" date="2023-03" db="EMBL/GenBank/DDBJ databases">
        <title>Massive genome expansion in bonnet fungi (Mycena s.s.) driven by repeated elements and novel gene families across ecological guilds.</title>
        <authorList>
            <consortium name="Lawrence Berkeley National Laboratory"/>
            <person name="Harder C.B."/>
            <person name="Miyauchi S."/>
            <person name="Viragh M."/>
            <person name="Kuo A."/>
            <person name="Thoen E."/>
            <person name="Andreopoulos B."/>
            <person name="Lu D."/>
            <person name="Skrede I."/>
            <person name="Drula E."/>
            <person name="Henrissat B."/>
            <person name="Morin E."/>
            <person name="Kohler A."/>
            <person name="Barry K."/>
            <person name="LaButti K."/>
            <person name="Morin E."/>
            <person name="Salamov A."/>
            <person name="Lipzen A."/>
            <person name="Mereny Z."/>
            <person name="Hegedus B."/>
            <person name="Baldrian P."/>
            <person name="Stursova M."/>
            <person name="Weitz H."/>
            <person name="Taylor A."/>
            <person name="Grigoriev I.V."/>
            <person name="Nagy L.G."/>
            <person name="Martin F."/>
            <person name="Kauserud H."/>
        </authorList>
    </citation>
    <scope>NUCLEOTIDE SEQUENCE</scope>
    <source>
        <strain evidence="2">9284</strain>
    </source>
</reference>
<keyword evidence="3" id="KW-1185">Reference proteome</keyword>
<dbReference type="AlphaFoldDB" id="A0AAD7FET5"/>
<gene>
    <name evidence="2" type="ORF">FB45DRAFT_937014</name>
</gene>
<evidence type="ECO:0000313" key="3">
    <source>
        <dbReference type="Proteomes" id="UP001221142"/>
    </source>
</evidence>
<feature type="transmembrane region" description="Helical" evidence="1">
    <location>
        <begin position="275"/>
        <end position="293"/>
    </location>
</feature>
<evidence type="ECO:0000313" key="2">
    <source>
        <dbReference type="EMBL" id="KAJ7614473.1"/>
    </source>
</evidence>
<organism evidence="2 3">
    <name type="scientific">Roridomyces roridus</name>
    <dbReference type="NCBI Taxonomy" id="1738132"/>
    <lineage>
        <taxon>Eukaryota</taxon>
        <taxon>Fungi</taxon>
        <taxon>Dikarya</taxon>
        <taxon>Basidiomycota</taxon>
        <taxon>Agaricomycotina</taxon>
        <taxon>Agaricomycetes</taxon>
        <taxon>Agaricomycetidae</taxon>
        <taxon>Agaricales</taxon>
        <taxon>Marasmiineae</taxon>
        <taxon>Mycenaceae</taxon>
        <taxon>Roridomyces</taxon>
    </lineage>
</organism>
<feature type="transmembrane region" description="Helical" evidence="1">
    <location>
        <begin position="51"/>
        <end position="75"/>
    </location>
</feature>
<keyword evidence="1" id="KW-1133">Transmembrane helix</keyword>
<name>A0AAD7FET5_9AGAR</name>
<feature type="transmembrane region" description="Helical" evidence="1">
    <location>
        <begin position="138"/>
        <end position="160"/>
    </location>
</feature>
<comment type="caution">
    <text evidence="2">The sequence shown here is derived from an EMBL/GenBank/DDBJ whole genome shotgun (WGS) entry which is preliminary data.</text>
</comment>
<feature type="transmembrane region" description="Helical" evidence="1">
    <location>
        <begin position="236"/>
        <end position="263"/>
    </location>
</feature>